<evidence type="ECO:0000313" key="3">
    <source>
        <dbReference type="Proteomes" id="UP000821656"/>
    </source>
</evidence>
<accession>A0A9Q5GID0</accession>
<dbReference type="GO" id="GO:0016747">
    <property type="term" value="F:acyltransferase activity, transferring groups other than amino-acyl groups"/>
    <property type="evidence" value="ECO:0007669"/>
    <property type="project" value="InterPro"/>
</dbReference>
<dbReference type="PROSITE" id="PS51186">
    <property type="entry name" value="GNAT"/>
    <property type="match status" value="1"/>
</dbReference>
<organism evidence="2 3">
    <name type="scientific">Clostridium beijerinckii</name>
    <name type="common">Clostridium MP</name>
    <dbReference type="NCBI Taxonomy" id="1520"/>
    <lineage>
        <taxon>Bacteria</taxon>
        <taxon>Bacillati</taxon>
        <taxon>Bacillota</taxon>
        <taxon>Clostridia</taxon>
        <taxon>Eubacteriales</taxon>
        <taxon>Clostridiaceae</taxon>
        <taxon>Clostridium</taxon>
    </lineage>
</organism>
<reference evidence="2" key="1">
    <citation type="submission" date="2020-05" db="EMBL/GenBank/DDBJ databases">
        <title>Genomic insights into acetone-butanol-ethanol (ABE) fermentation by sequencing solventogenic clostridia strains.</title>
        <authorList>
            <person name="Brown S."/>
        </authorList>
    </citation>
    <scope>NUCLEOTIDE SEQUENCE</scope>
    <source>
        <strain evidence="2">DJ126</strain>
    </source>
</reference>
<feature type="domain" description="N-acetyltransferase" evidence="1">
    <location>
        <begin position="9"/>
        <end position="169"/>
    </location>
</feature>
<dbReference type="AlphaFoldDB" id="A0A9Q5GID0"/>
<dbReference type="Proteomes" id="UP000821656">
    <property type="component" value="Unassembled WGS sequence"/>
</dbReference>
<evidence type="ECO:0000259" key="1">
    <source>
        <dbReference type="PROSITE" id="PS51186"/>
    </source>
</evidence>
<dbReference type="SUPFAM" id="SSF55729">
    <property type="entry name" value="Acyl-CoA N-acyltransferases (Nat)"/>
    <property type="match status" value="1"/>
</dbReference>
<dbReference type="RefSeq" id="WP_077307812.1">
    <property type="nucleotide sequence ID" value="NZ_CP016090.1"/>
</dbReference>
<gene>
    <name evidence="2" type="ORF">DFH45_003942</name>
</gene>
<comment type="caution">
    <text evidence="2">The sequence shown here is derived from an EMBL/GenBank/DDBJ whole genome shotgun (WGS) entry which is preliminary data.</text>
</comment>
<dbReference type="Gene3D" id="3.40.630.30">
    <property type="match status" value="1"/>
</dbReference>
<proteinExistence type="predicted"/>
<dbReference type="EMBL" id="JABSXK010000001">
    <property type="protein sequence ID" value="NRV10979.1"/>
    <property type="molecule type" value="Genomic_DNA"/>
</dbReference>
<dbReference type="InterPro" id="IPR051531">
    <property type="entry name" value="N-acetyltransferase"/>
</dbReference>
<evidence type="ECO:0000313" key="2">
    <source>
        <dbReference type="EMBL" id="NRV10979.1"/>
    </source>
</evidence>
<dbReference type="PANTHER" id="PTHR43792:SF13">
    <property type="entry name" value="ACETYLTRANSFERASE"/>
    <property type="match status" value="1"/>
</dbReference>
<protein>
    <recommendedName>
        <fullName evidence="1">N-acetyltransferase domain-containing protein</fullName>
    </recommendedName>
</protein>
<name>A0A9Q5GID0_CLOBE</name>
<dbReference type="InterPro" id="IPR000182">
    <property type="entry name" value="GNAT_dom"/>
</dbReference>
<dbReference type="Pfam" id="PF13302">
    <property type="entry name" value="Acetyltransf_3"/>
    <property type="match status" value="1"/>
</dbReference>
<sequence length="181" mass="21334">MLKLKTERLTIFPLDKYNLELAINNFNEMEQNLGLTVTDKNIGIREKNVYKIRLKGVENNIINYMWFTTWVIVKIDENRVIGAIMVKGYPNKDGEVIVGYAMQDDYKRKGYMFEALKALIQWIFLNPDVKCIIADTLKNNIPSQHLLQKIGMVFFYEDEECFWWKLEKDHNGQESKGDLDK</sequence>
<dbReference type="InterPro" id="IPR016181">
    <property type="entry name" value="Acyl_CoA_acyltransferase"/>
</dbReference>
<dbReference type="PANTHER" id="PTHR43792">
    <property type="entry name" value="GNAT FAMILY, PUTATIVE (AFU_ORTHOLOGUE AFUA_3G00765)-RELATED-RELATED"/>
    <property type="match status" value="1"/>
</dbReference>